<accession>A0A2T4U1X4</accession>
<feature type="domain" description="LysM" evidence="5">
    <location>
        <begin position="353"/>
        <end position="397"/>
    </location>
</feature>
<keyword evidence="3" id="KW-0732">Signal</keyword>
<dbReference type="SMART" id="SM00257">
    <property type="entry name" value="LysM"/>
    <property type="match status" value="3"/>
</dbReference>
<dbReference type="PANTHER" id="PTHR10587">
    <property type="entry name" value="GLYCOSYL TRANSFERASE-RELATED"/>
    <property type="match status" value="1"/>
</dbReference>
<keyword evidence="1" id="KW-0479">Metal-binding</keyword>
<dbReference type="RefSeq" id="WP_107586360.1">
    <property type="nucleotide sequence ID" value="NZ_PZJJ01000055.1"/>
</dbReference>
<dbReference type="CDD" id="cd00118">
    <property type="entry name" value="LysM"/>
    <property type="match status" value="3"/>
</dbReference>
<dbReference type="InterPro" id="IPR050248">
    <property type="entry name" value="Polysacc_deacetylase_ArnD"/>
</dbReference>
<dbReference type="GO" id="GO:0016020">
    <property type="term" value="C:membrane"/>
    <property type="evidence" value="ECO:0007669"/>
    <property type="project" value="TreeGrafter"/>
</dbReference>
<dbReference type="Proteomes" id="UP000240509">
    <property type="component" value="Unassembled WGS sequence"/>
</dbReference>
<protein>
    <submittedName>
        <fullName evidence="6">Polysaccharide deacetylase</fullName>
    </submittedName>
</protein>
<dbReference type="InterPro" id="IPR036779">
    <property type="entry name" value="LysM_dom_sf"/>
</dbReference>
<dbReference type="PANTHER" id="PTHR10587:SF133">
    <property type="entry name" value="CHITIN DEACETYLASE 1-RELATED"/>
    <property type="match status" value="1"/>
</dbReference>
<dbReference type="PROSITE" id="PS51782">
    <property type="entry name" value="LYSM"/>
    <property type="match status" value="3"/>
</dbReference>
<feature type="signal peptide" evidence="3">
    <location>
        <begin position="1"/>
        <end position="29"/>
    </location>
</feature>
<keyword evidence="7" id="KW-1185">Reference proteome</keyword>
<dbReference type="InterPro" id="IPR018392">
    <property type="entry name" value="LysM"/>
</dbReference>
<name>A0A2T4U1X4_9BACI</name>
<evidence type="ECO:0000256" key="3">
    <source>
        <dbReference type="SAM" id="SignalP"/>
    </source>
</evidence>
<dbReference type="Gene3D" id="3.10.350.10">
    <property type="entry name" value="LysM domain"/>
    <property type="match status" value="3"/>
</dbReference>
<feature type="domain" description="LysM" evidence="5">
    <location>
        <begin position="298"/>
        <end position="342"/>
    </location>
</feature>
<dbReference type="Pfam" id="PF01522">
    <property type="entry name" value="Polysacc_deac_1"/>
    <property type="match status" value="1"/>
</dbReference>
<sequence length="399" mass="42060">MGKKLLKLGLAMILLLVTAFSFNPGTADAASSKFVTQGNTSSKVVALTFDDGADGTNISKILNTLQTENVKATFFLTGTGLKHHPAEIKKITDRGHQIGNHSFTHPYFTSLTASQMKSELDKTEALAKSVTGKSTKPIFRAPFGASNNAVLSGVGAAGYTHTIQWNIDTVDWKGVSKTQIVNKVVNNITPGSIVLMHTGAGAPGTPSALPEIIKQLKAKGYKFVTVSEMLNLQTAPATGTTYTVKAGDTLYSIAKKYNTTVSALTSLNKLSNPNALQIGQVLKVKAETPSQPPPSTGSTYTVKSGGTLYSIAKKYNTTVSALTSLNKLSNPNVLQVGQVLKLKADAAAPPSTTTYTVKAGDTLYAIAAKYNTTVQKITAANNISNANVIRVGQVLKIPK</sequence>
<dbReference type="InterPro" id="IPR002509">
    <property type="entry name" value="NODB_dom"/>
</dbReference>
<dbReference type="EMBL" id="PZJJ01000055">
    <property type="protein sequence ID" value="PTL37396.1"/>
    <property type="molecule type" value="Genomic_DNA"/>
</dbReference>
<proteinExistence type="predicted"/>
<dbReference type="GO" id="GO:0046872">
    <property type="term" value="F:metal ion binding"/>
    <property type="evidence" value="ECO:0007669"/>
    <property type="project" value="UniProtKB-KW"/>
</dbReference>
<dbReference type="AlphaFoldDB" id="A0A2T4U1X4"/>
<dbReference type="InterPro" id="IPR011330">
    <property type="entry name" value="Glyco_hydro/deAcase_b/a-brl"/>
</dbReference>
<dbReference type="GO" id="GO:0016810">
    <property type="term" value="F:hydrolase activity, acting on carbon-nitrogen (but not peptide) bonds"/>
    <property type="evidence" value="ECO:0007669"/>
    <property type="project" value="InterPro"/>
</dbReference>
<evidence type="ECO:0000313" key="7">
    <source>
        <dbReference type="Proteomes" id="UP000240509"/>
    </source>
</evidence>
<evidence type="ECO:0000313" key="6">
    <source>
        <dbReference type="EMBL" id="PTL37396.1"/>
    </source>
</evidence>
<reference evidence="6 7" key="1">
    <citation type="submission" date="2018-03" db="EMBL/GenBank/DDBJ databases">
        <title>Alkalicoccus saliphilus sp. nov., isolated from a mineral pool.</title>
        <authorList>
            <person name="Zhao B."/>
        </authorList>
    </citation>
    <scope>NUCLEOTIDE SEQUENCE [LARGE SCALE GENOMIC DNA]</scope>
    <source>
        <strain evidence="6 7">6AG</strain>
    </source>
</reference>
<dbReference type="CDD" id="cd10917">
    <property type="entry name" value="CE4_NodB_like_6s_7s"/>
    <property type="match status" value="1"/>
</dbReference>
<gene>
    <name evidence="6" type="ORF">C6Y45_16690</name>
</gene>
<organism evidence="6 7">
    <name type="scientific">Alkalicoccus saliphilus</name>
    <dbReference type="NCBI Taxonomy" id="200989"/>
    <lineage>
        <taxon>Bacteria</taxon>
        <taxon>Bacillati</taxon>
        <taxon>Bacillota</taxon>
        <taxon>Bacilli</taxon>
        <taxon>Bacillales</taxon>
        <taxon>Bacillaceae</taxon>
        <taxon>Alkalicoccus</taxon>
    </lineage>
</organism>
<dbReference type="SUPFAM" id="SSF88713">
    <property type="entry name" value="Glycoside hydrolase/deacetylase"/>
    <property type="match status" value="1"/>
</dbReference>
<dbReference type="OrthoDB" id="9812065at2"/>
<feature type="domain" description="LysM" evidence="5">
    <location>
        <begin position="240"/>
        <end position="284"/>
    </location>
</feature>
<evidence type="ECO:0000259" key="4">
    <source>
        <dbReference type="PROSITE" id="PS51677"/>
    </source>
</evidence>
<dbReference type="Gene3D" id="3.20.20.370">
    <property type="entry name" value="Glycoside hydrolase/deacetylase"/>
    <property type="match status" value="1"/>
</dbReference>
<dbReference type="Pfam" id="PF01476">
    <property type="entry name" value="LysM"/>
    <property type="match status" value="3"/>
</dbReference>
<dbReference type="PROSITE" id="PS51677">
    <property type="entry name" value="NODB"/>
    <property type="match status" value="1"/>
</dbReference>
<keyword evidence="2" id="KW-0378">Hydrolase</keyword>
<evidence type="ECO:0000256" key="1">
    <source>
        <dbReference type="ARBA" id="ARBA00022723"/>
    </source>
</evidence>
<feature type="chain" id="PRO_5015549004" evidence="3">
    <location>
        <begin position="30"/>
        <end position="399"/>
    </location>
</feature>
<feature type="domain" description="NodB homology" evidence="4">
    <location>
        <begin position="43"/>
        <end position="224"/>
    </location>
</feature>
<evidence type="ECO:0000259" key="5">
    <source>
        <dbReference type="PROSITE" id="PS51782"/>
    </source>
</evidence>
<comment type="caution">
    <text evidence="6">The sequence shown here is derived from an EMBL/GenBank/DDBJ whole genome shotgun (WGS) entry which is preliminary data.</text>
</comment>
<evidence type="ECO:0000256" key="2">
    <source>
        <dbReference type="ARBA" id="ARBA00022801"/>
    </source>
</evidence>
<dbReference type="SUPFAM" id="SSF54106">
    <property type="entry name" value="LysM domain"/>
    <property type="match status" value="3"/>
</dbReference>
<dbReference type="GO" id="GO:0005975">
    <property type="term" value="P:carbohydrate metabolic process"/>
    <property type="evidence" value="ECO:0007669"/>
    <property type="project" value="InterPro"/>
</dbReference>